<comment type="pathway">
    <text evidence="3">Protein modification; protein glycosylation.</text>
</comment>
<dbReference type="OrthoDB" id="10262326at2759"/>
<dbReference type="GO" id="GO:0016757">
    <property type="term" value="F:glycosyltransferase activity"/>
    <property type="evidence" value="ECO:0007669"/>
    <property type="project" value="UniProtKB-KW"/>
</dbReference>
<evidence type="ECO:0000256" key="2">
    <source>
        <dbReference type="ARBA" id="ARBA00004477"/>
    </source>
</evidence>
<evidence type="ECO:0000256" key="6">
    <source>
        <dbReference type="ARBA" id="ARBA00017659"/>
    </source>
</evidence>
<dbReference type="GO" id="GO:0005789">
    <property type="term" value="C:endoplasmic reticulum membrane"/>
    <property type="evidence" value="ECO:0007669"/>
    <property type="project" value="UniProtKB-SubCell"/>
</dbReference>
<feature type="transmembrane region" description="Helical" evidence="19">
    <location>
        <begin position="453"/>
        <end position="476"/>
    </location>
</feature>
<evidence type="ECO:0000256" key="5">
    <source>
        <dbReference type="ARBA" id="ARBA00013225"/>
    </source>
</evidence>
<evidence type="ECO:0000256" key="18">
    <source>
        <dbReference type="ARBA" id="ARBA00045078"/>
    </source>
</evidence>
<keyword evidence="10" id="KW-0479">Metal-binding</keyword>
<dbReference type="InterPro" id="IPR000715">
    <property type="entry name" value="Glycosyl_transferase_4"/>
</dbReference>
<keyword evidence="9 19" id="KW-0812">Transmembrane</keyword>
<dbReference type="GO" id="GO:0003975">
    <property type="term" value="F:UDP-N-acetylglucosamine-dolichyl-phosphate N-acetylglucosaminephosphotransferase activity"/>
    <property type="evidence" value="ECO:0007669"/>
    <property type="project" value="UniProtKB-EC"/>
</dbReference>
<dbReference type="CDD" id="cd06855">
    <property type="entry name" value="GT_GPT_euk"/>
    <property type="match status" value="1"/>
</dbReference>
<feature type="transmembrane region" description="Helical" evidence="19">
    <location>
        <begin position="135"/>
        <end position="154"/>
    </location>
</feature>
<dbReference type="Pfam" id="PF00953">
    <property type="entry name" value="Glycos_transf_4"/>
    <property type="match status" value="1"/>
</dbReference>
<feature type="transmembrane region" description="Helical" evidence="19">
    <location>
        <begin position="12"/>
        <end position="30"/>
    </location>
</feature>
<keyword evidence="12" id="KW-0460">Magnesium</keyword>
<comment type="subcellular location">
    <subcellularLocation>
        <location evidence="2">Endoplasmic reticulum membrane</location>
        <topology evidence="2">Multi-pass membrane protein</topology>
    </subcellularLocation>
</comment>
<evidence type="ECO:0000256" key="7">
    <source>
        <dbReference type="ARBA" id="ARBA00022676"/>
    </source>
</evidence>
<dbReference type="InterPro" id="IPR033895">
    <property type="entry name" value="GPT"/>
</dbReference>
<feature type="transmembrane region" description="Helical" evidence="19">
    <location>
        <begin position="42"/>
        <end position="67"/>
    </location>
</feature>
<evidence type="ECO:0000256" key="16">
    <source>
        <dbReference type="ARBA" id="ARBA00033238"/>
    </source>
</evidence>
<evidence type="ECO:0000256" key="12">
    <source>
        <dbReference type="ARBA" id="ARBA00022842"/>
    </source>
</evidence>
<dbReference type="Proteomes" id="UP000467700">
    <property type="component" value="Unassembled WGS sequence"/>
</dbReference>
<feature type="transmembrane region" description="Helical" evidence="19">
    <location>
        <begin position="88"/>
        <end position="108"/>
    </location>
</feature>
<dbReference type="GO" id="GO:0006488">
    <property type="term" value="P:dolichol-linked oligosaccharide biosynthetic process"/>
    <property type="evidence" value="ECO:0007669"/>
    <property type="project" value="InterPro"/>
</dbReference>
<feature type="transmembrane region" description="Helical" evidence="19">
    <location>
        <begin position="349"/>
        <end position="369"/>
    </location>
</feature>
<comment type="similarity">
    <text evidence="4">Belongs to the glycosyltransferase 4 family.</text>
</comment>
<gene>
    <name evidence="20" type="ORF">AAE3_LOCUS3602</name>
</gene>
<comment type="function">
    <text evidence="17">UDP-N-acetylglucosamine--dolichyl-phosphate N-acetylglucosaminephosphotransferase that operates in the biosynthetic pathway of dolichol-linked oligosaccharides, the glycan precursors employed in protein asparagine (N)-glycosylation. The assembly of dolichol-linked oligosaccharides begins on the cytosolic side of the endoplasmic reticulum membrane and finishes in its lumen. The sequential addition of sugars to dolichol pyrophosphate produces dolichol-linked oligosaccharides containing fourteen sugars, including two GlcNAcs, nine mannoses and three glucoses. Once assembled, the oligosaccharide is transferred from the lipid to nascent proteins by oligosaccharyltransferases. Catalyzes the initial step of dolichol-linked oligosaccharide biosynthesis, transfering GlcNAc-1-P from cytosolic UDP-GlcNAc onto the carrier lipid dolichyl phosphate (P-dolichol), yielding GlcNAc-P-P-dolichol embedded in the cytoplasmic leaflet of the endoplasmic reticulum membrane.</text>
</comment>
<reference evidence="20 21" key="1">
    <citation type="submission" date="2020-01" db="EMBL/GenBank/DDBJ databases">
        <authorList>
            <person name="Gupta K D."/>
        </authorList>
    </citation>
    <scope>NUCLEOTIDE SEQUENCE [LARGE SCALE GENOMIC DNA]</scope>
</reference>
<sequence length="481" mass="53450">MGLIEPRPLPSVLLVGLVPIATWFIVRPLLEPIPAIPALYSSVGLSIFAFLASIYLVPALGPTFIKANLKGHDLLKVYKDDLDIPESMGLVCASIYILALILFIPFAFSTPIRDQALAKKAQEGITVVEFPHYQLAVYLSSLLSLLIATMLGFLDDVFDIRWRHKLPIPIIASIPLLMVYYAEHGNTNVVVPLPFRVLLAELINLGPLYYVYMAMLSTFSTNSINILAGINGSEVSQALVIAGSIIVNDLLYLPWPIDFRLPLHLLGNKTELEFGGVWNAGMAYGSRQLVERHLFSLYFMLPLVAVCLGFLYHNWYPARAFPGDTLCYLTGMAFAVVGIQAHFSKTLLLFFIPQIFNFVLSCPQLFGLVPCPRHRVPRFDSNTNLLHPSKAEFKTSPSKLSILVLRLLSTLGLTQVTEHPNTGLISEATNLTILNVFLLRFGPMNEKKLNQVLICSQLAGSGLAFFIRYGLAWLVYDGDRR</sequence>
<keyword evidence="21" id="KW-1185">Reference proteome</keyword>
<name>A0A8S0VQW3_CYCAE</name>
<evidence type="ECO:0000256" key="14">
    <source>
        <dbReference type="ARBA" id="ARBA00023136"/>
    </source>
</evidence>
<feature type="transmembrane region" description="Helical" evidence="19">
    <location>
        <begin position="295"/>
        <end position="313"/>
    </location>
</feature>
<evidence type="ECO:0000256" key="13">
    <source>
        <dbReference type="ARBA" id="ARBA00022989"/>
    </source>
</evidence>
<evidence type="ECO:0000313" key="21">
    <source>
        <dbReference type="Proteomes" id="UP000467700"/>
    </source>
</evidence>
<evidence type="ECO:0000256" key="8">
    <source>
        <dbReference type="ARBA" id="ARBA00022679"/>
    </source>
</evidence>
<evidence type="ECO:0000256" key="10">
    <source>
        <dbReference type="ARBA" id="ARBA00022723"/>
    </source>
</evidence>
<dbReference type="EC" id="2.7.8.15" evidence="5"/>
<comment type="cofactor">
    <cofactor evidence="1">
        <name>Mg(2+)</name>
        <dbReference type="ChEBI" id="CHEBI:18420"/>
    </cofactor>
</comment>
<keyword evidence="14 19" id="KW-0472">Membrane</keyword>
<evidence type="ECO:0000256" key="11">
    <source>
        <dbReference type="ARBA" id="ARBA00022824"/>
    </source>
</evidence>
<dbReference type="GO" id="GO:0046872">
    <property type="term" value="F:metal ion binding"/>
    <property type="evidence" value="ECO:0007669"/>
    <property type="project" value="UniProtKB-KW"/>
</dbReference>
<accession>A0A8S0VQW3</accession>
<evidence type="ECO:0000256" key="19">
    <source>
        <dbReference type="SAM" id="Phobius"/>
    </source>
</evidence>
<protein>
    <recommendedName>
        <fullName evidence="6">UDP-N-acetylglucosamine--dolichyl-phosphate N-acetylglucosaminephosphotransferase</fullName>
        <ecNumber evidence="5">2.7.8.15</ecNumber>
    </recommendedName>
    <alternativeName>
        <fullName evidence="15">GlcNAc-1-P transferase</fullName>
    </alternativeName>
    <alternativeName>
        <fullName evidence="16">N-acetylglucosamine-1-phosphate transferase</fullName>
    </alternativeName>
</protein>
<proteinExistence type="inferred from homology"/>
<comment type="caution">
    <text evidence="20">The sequence shown here is derived from an EMBL/GenBank/DDBJ whole genome shotgun (WGS) entry which is preliminary data.</text>
</comment>
<dbReference type="PANTHER" id="PTHR10571:SF0">
    <property type="entry name" value="UDP-N-ACETYLGLUCOSAMINE--DOLICHYL-PHOSPHATE N-ACETYLGLUCOSAMINEPHOSPHOTRANSFERASE"/>
    <property type="match status" value="1"/>
</dbReference>
<evidence type="ECO:0000256" key="1">
    <source>
        <dbReference type="ARBA" id="ARBA00001946"/>
    </source>
</evidence>
<evidence type="ECO:0000256" key="15">
    <source>
        <dbReference type="ARBA" id="ARBA00029567"/>
    </source>
</evidence>
<keyword evidence="7" id="KW-0328">Glycosyltransferase</keyword>
<evidence type="ECO:0000256" key="9">
    <source>
        <dbReference type="ARBA" id="ARBA00022692"/>
    </source>
</evidence>
<evidence type="ECO:0000313" key="20">
    <source>
        <dbReference type="EMBL" id="CAA7261375.1"/>
    </source>
</evidence>
<keyword evidence="11" id="KW-0256">Endoplasmic reticulum</keyword>
<dbReference type="PANTHER" id="PTHR10571">
    <property type="entry name" value="UDP-N-ACETYLGLUCOSAMINE--DOLICHYL-PHOSPHATE N-ACETYLGLUCOSAMINEPHOSPHOTRANSFERASE"/>
    <property type="match status" value="1"/>
</dbReference>
<comment type="catalytic activity">
    <reaction evidence="18">
        <text>a di-trans,poly-cis-dolichyl phosphate + UDP-N-acetyl-alpha-D-glucosamine = an N-acetyl-alpha-D-glucosaminyl-diphospho-di-trans,poly-cis-dolichol + UMP</text>
        <dbReference type="Rhea" id="RHEA:13289"/>
        <dbReference type="Rhea" id="RHEA-COMP:19498"/>
        <dbReference type="Rhea" id="RHEA-COMP:19507"/>
        <dbReference type="ChEBI" id="CHEBI:57683"/>
        <dbReference type="ChEBI" id="CHEBI:57705"/>
        <dbReference type="ChEBI" id="CHEBI:57865"/>
        <dbReference type="ChEBI" id="CHEBI:58427"/>
        <dbReference type="EC" id="2.7.8.15"/>
    </reaction>
    <physiologicalReaction direction="left-to-right" evidence="18">
        <dbReference type="Rhea" id="RHEA:13290"/>
    </physiologicalReaction>
</comment>
<dbReference type="AlphaFoldDB" id="A0A8S0VQW3"/>
<dbReference type="EMBL" id="CACVBS010000033">
    <property type="protein sequence ID" value="CAA7261375.1"/>
    <property type="molecule type" value="Genomic_DNA"/>
</dbReference>
<evidence type="ECO:0000256" key="4">
    <source>
        <dbReference type="ARBA" id="ARBA00009317"/>
    </source>
</evidence>
<evidence type="ECO:0000256" key="3">
    <source>
        <dbReference type="ARBA" id="ARBA00004922"/>
    </source>
</evidence>
<feature type="transmembrane region" description="Helical" evidence="19">
    <location>
        <begin position="166"/>
        <end position="182"/>
    </location>
</feature>
<evidence type="ECO:0000256" key="17">
    <source>
        <dbReference type="ARBA" id="ARBA00044717"/>
    </source>
</evidence>
<organism evidence="20 21">
    <name type="scientific">Cyclocybe aegerita</name>
    <name type="common">Black poplar mushroom</name>
    <name type="synonym">Agrocybe aegerita</name>
    <dbReference type="NCBI Taxonomy" id="1973307"/>
    <lineage>
        <taxon>Eukaryota</taxon>
        <taxon>Fungi</taxon>
        <taxon>Dikarya</taxon>
        <taxon>Basidiomycota</taxon>
        <taxon>Agaricomycotina</taxon>
        <taxon>Agaricomycetes</taxon>
        <taxon>Agaricomycetidae</taxon>
        <taxon>Agaricales</taxon>
        <taxon>Agaricineae</taxon>
        <taxon>Bolbitiaceae</taxon>
        <taxon>Cyclocybe</taxon>
    </lineage>
</organism>
<keyword evidence="13 19" id="KW-1133">Transmembrane helix</keyword>
<keyword evidence="8" id="KW-0808">Transferase</keyword>